<feature type="transmembrane region" description="Helical" evidence="1">
    <location>
        <begin position="85"/>
        <end position="106"/>
    </location>
</feature>
<dbReference type="PANTHER" id="PTHR33133:SF9">
    <property type="entry name" value="SOLUTE CARRIER FAMILY 40 PROTEIN"/>
    <property type="match status" value="1"/>
</dbReference>
<dbReference type="Proteomes" id="UP001497516">
    <property type="component" value="Chromosome 10"/>
</dbReference>
<dbReference type="PANTHER" id="PTHR33133">
    <property type="entry name" value="OS08G0107100 PROTEIN-RELATED"/>
    <property type="match status" value="1"/>
</dbReference>
<protein>
    <submittedName>
        <fullName evidence="2">Uncharacterized protein</fullName>
    </submittedName>
</protein>
<keyword evidence="1" id="KW-1133">Transmembrane helix</keyword>
<keyword evidence="1" id="KW-0812">Transmembrane</keyword>
<evidence type="ECO:0000256" key="1">
    <source>
        <dbReference type="SAM" id="Phobius"/>
    </source>
</evidence>
<feature type="transmembrane region" description="Helical" evidence="1">
    <location>
        <begin position="274"/>
        <end position="292"/>
    </location>
</feature>
<proteinExistence type="predicted"/>
<feature type="transmembrane region" description="Helical" evidence="1">
    <location>
        <begin position="181"/>
        <end position="201"/>
    </location>
</feature>
<feature type="transmembrane region" description="Helical" evidence="1">
    <location>
        <begin position="149"/>
        <end position="169"/>
    </location>
</feature>
<dbReference type="EMBL" id="OZ034814">
    <property type="protein sequence ID" value="CAL1359464.1"/>
    <property type="molecule type" value="Genomic_DNA"/>
</dbReference>
<keyword evidence="1" id="KW-0472">Membrane</keyword>
<accession>A0AAV2CT76</accession>
<evidence type="ECO:0000313" key="2">
    <source>
        <dbReference type="EMBL" id="CAL1359464.1"/>
    </source>
</evidence>
<keyword evidence="3" id="KW-1185">Reference proteome</keyword>
<sequence>MPRRRGTNHILDSFRHLNATRVVKESIRVLLLHPTHFHSISVFLFSPLSISLFISHFLTHHFPYLTPFTANLLRGYGPPPLLLELLLKASLRVIICFPSSITFLLLGKAATIQAVSDSYDGVGLDRRRILLRSGEAWFNLLQTSLCESIVVLCLWGVFAVSLATIPIILSACGLCSQIMGFQIVLGVLGVPFCLGFAYIVVLGNLAKVAAVLEPDCCGFKALVEANTVTVKNQQTALAMSLVGNIGFTIVEILFEVRVQRGFSFWEVSLLVSMYSFMLVFDTVMNVVFYFACKF</sequence>
<gene>
    <name evidence="2" type="ORF">LTRI10_LOCUS6947</name>
</gene>
<feature type="transmembrane region" description="Helical" evidence="1">
    <location>
        <begin position="37"/>
        <end position="58"/>
    </location>
</feature>
<evidence type="ECO:0000313" key="3">
    <source>
        <dbReference type="Proteomes" id="UP001497516"/>
    </source>
</evidence>
<organism evidence="2 3">
    <name type="scientific">Linum trigynum</name>
    <dbReference type="NCBI Taxonomy" id="586398"/>
    <lineage>
        <taxon>Eukaryota</taxon>
        <taxon>Viridiplantae</taxon>
        <taxon>Streptophyta</taxon>
        <taxon>Embryophyta</taxon>
        <taxon>Tracheophyta</taxon>
        <taxon>Spermatophyta</taxon>
        <taxon>Magnoliopsida</taxon>
        <taxon>eudicotyledons</taxon>
        <taxon>Gunneridae</taxon>
        <taxon>Pentapetalae</taxon>
        <taxon>rosids</taxon>
        <taxon>fabids</taxon>
        <taxon>Malpighiales</taxon>
        <taxon>Linaceae</taxon>
        <taxon>Linum</taxon>
    </lineage>
</organism>
<dbReference type="AlphaFoldDB" id="A0AAV2CT76"/>
<feature type="transmembrane region" description="Helical" evidence="1">
    <location>
        <begin position="236"/>
        <end position="254"/>
    </location>
</feature>
<reference evidence="2 3" key="1">
    <citation type="submission" date="2024-04" db="EMBL/GenBank/DDBJ databases">
        <authorList>
            <person name="Fracassetti M."/>
        </authorList>
    </citation>
    <scope>NUCLEOTIDE SEQUENCE [LARGE SCALE GENOMIC DNA]</scope>
</reference>
<name>A0AAV2CT76_9ROSI</name>